<dbReference type="RefSeq" id="WP_074612610.1">
    <property type="nucleotide sequence ID" value="NZ_FNGY01000015.1"/>
</dbReference>
<proteinExistence type="predicted"/>
<name>A0A1H0JSZ8_9SPHI</name>
<gene>
    <name evidence="1" type="ORF">SAMN05421820_11560</name>
</gene>
<organism evidence="1 2">
    <name type="scientific">Pedobacter steynii</name>
    <dbReference type="NCBI Taxonomy" id="430522"/>
    <lineage>
        <taxon>Bacteria</taxon>
        <taxon>Pseudomonadati</taxon>
        <taxon>Bacteroidota</taxon>
        <taxon>Sphingobacteriia</taxon>
        <taxon>Sphingobacteriales</taxon>
        <taxon>Sphingobacteriaceae</taxon>
        <taxon>Pedobacter</taxon>
    </lineage>
</organism>
<keyword evidence="2" id="KW-1185">Reference proteome</keyword>
<dbReference type="EMBL" id="FNGY01000015">
    <property type="protein sequence ID" value="SDO46592.1"/>
    <property type="molecule type" value="Genomic_DNA"/>
</dbReference>
<dbReference type="Proteomes" id="UP000183200">
    <property type="component" value="Unassembled WGS sequence"/>
</dbReference>
<accession>A0A1H0JSZ8</accession>
<evidence type="ECO:0000313" key="2">
    <source>
        <dbReference type="Proteomes" id="UP000183200"/>
    </source>
</evidence>
<dbReference type="OrthoDB" id="725763at2"/>
<evidence type="ECO:0000313" key="1">
    <source>
        <dbReference type="EMBL" id="SDO46592.1"/>
    </source>
</evidence>
<protein>
    <submittedName>
        <fullName evidence="1">Uncharacterized protein</fullName>
    </submittedName>
</protein>
<reference evidence="2" key="1">
    <citation type="submission" date="2016-10" db="EMBL/GenBank/DDBJ databases">
        <authorList>
            <person name="Varghese N."/>
            <person name="Submissions S."/>
        </authorList>
    </citation>
    <scope>NUCLEOTIDE SEQUENCE [LARGE SCALE GENOMIC DNA]</scope>
    <source>
        <strain evidence="2">DSM 19110</strain>
    </source>
</reference>
<sequence length="526" mass="60834">MSLINNLSNAGIIEQQEAIELNKKIGKSGSESKAVLEILYHFFMQKVTGSSEIGNVFVSVGSAEKQDDMNCHNKKEHSKFLEILYKEGIVPETVYQKIKTIPLTADESGYFGILHLSIELMSFYRSFTIENQLAFASLLEGKSPYGSDSLLDGQKKNKLIQDIKAEKLETYLDFFRYCHGCRFVNVVGYQGKEHILLKEAVKILNQLCYNAFTIVEITSYDEDFAGEPSYHNKQTTIVVSTGAREHRYTYTFWQNENKDQSENKSNSLLENLLLLANQLLADFNATYRLTGITNYLSEALFPDSRTQYAICRFQQENRNILEFYAMQKRFLFNRPSPVFIRFPLSYLRIEYALYHIKKCGLLAHINNEQYDDILTNIYKSTYDHVANLLAIFPNMVAAVNRTVSSGQKPYDAFLLALNQISHGVLNFTEIHDGIPEDFTLESELTFKVSFRCNGEYHEVDCNLIGKEFSDNIVYYIINEIIRKKYTEYRLVQLINSKHTHDIYLFVSNPQGEYLQSMKLWETIDRF</sequence>
<dbReference type="AlphaFoldDB" id="A0A1H0JSZ8"/>